<keyword evidence="2" id="KW-0238">DNA-binding</keyword>
<dbReference type="InterPro" id="IPR002104">
    <property type="entry name" value="Integrase_catalytic"/>
</dbReference>
<dbReference type="SUPFAM" id="SSF56349">
    <property type="entry name" value="DNA breaking-rejoining enzymes"/>
    <property type="match status" value="1"/>
</dbReference>
<dbReference type="InterPro" id="IPR011010">
    <property type="entry name" value="DNA_brk_join_enz"/>
</dbReference>
<dbReference type="CDD" id="cd00397">
    <property type="entry name" value="DNA_BRE_C"/>
    <property type="match status" value="1"/>
</dbReference>
<sequence>MACHSLVWNLGGSSQILRVVPVICGFVSDSETRVLTLVRPGADDTAVVDPAAVSVESGLADVVTLQRRQQARMSARDEESFFLDTLSEYQWARDAAGLAPATLDGLIKPVIEVCEYYGTVPWQLSSREVDRYFAGPGKRARSTLRGKINKIDGYFTFLEQRYAGEIMRRFGAAVESPIDPFNRPRHRGDFGLRIPPSQRAMRDFFARWREDLARARKYLVACRDYVMSKVAYLSGVRAAELCGVCLGDLHWEHGQWGRFVVLGKGARGSGPRPREAYMFQEGRALLWWYIEEIRGEFGDDIEHPKAPLWPSERKPEAVAALNLPIAPAIVPSTFRRALHAAAGSYLSGPVTDLFPHLLRHACATHNYERGMTLWEVQKVLGHDWATTTLRYMATAQADPEAANLAASSRAAQRLMMDKGNLT</sequence>
<evidence type="ECO:0000256" key="1">
    <source>
        <dbReference type="ARBA" id="ARBA00008857"/>
    </source>
</evidence>
<reference evidence="5 6" key="1">
    <citation type="submission" date="2022-03" db="EMBL/GenBank/DDBJ databases">
        <title>Complete genome of Streptomyces rimosus ssp. rimosus R7 (=ATCC 10970).</title>
        <authorList>
            <person name="Beganovic S."/>
            <person name="Ruckert C."/>
            <person name="Busche T."/>
            <person name="Kalinowski J."/>
            <person name="Wittmann C."/>
        </authorList>
    </citation>
    <scope>NUCLEOTIDE SEQUENCE [LARGE SCALE GENOMIC DNA]</scope>
    <source>
        <strain evidence="5 6">R7</strain>
        <plasmid evidence="5 6">pSRIMR7</plasmid>
    </source>
</reference>
<geneLocation type="plasmid" evidence="5 6">
    <name>pSRIMR7</name>
</geneLocation>
<keyword evidence="3" id="KW-0233">DNA recombination</keyword>
<gene>
    <name evidence="5" type="primary">xerD2</name>
    <name evidence="5" type="ORF">SRIMR7_42020</name>
</gene>
<accession>A0ABY3ZF37</accession>
<dbReference type="PANTHER" id="PTHR30349">
    <property type="entry name" value="PHAGE INTEGRASE-RELATED"/>
    <property type="match status" value="1"/>
</dbReference>
<evidence type="ECO:0000256" key="2">
    <source>
        <dbReference type="ARBA" id="ARBA00023125"/>
    </source>
</evidence>
<keyword evidence="5" id="KW-0614">Plasmid</keyword>
<dbReference type="InterPro" id="IPR050090">
    <property type="entry name" value="Tyrosine_recombinase_XerCD"/>
</dbReference>
<evidence type="ECO:0000259" key="4">
    <source>
        <dbReference type="PROSITE" id="PS51898"/>
    </source>
</evidence>
<evidence type="ECO:0000256" key="3">
    <source>
        <dbReference type="ARBA" id="ARBA00023172"/>
    </source>
</evidence>
<dbReference type="Proteomes" id="UP000829494">
    <property type="component" value="Plasmid pSRIMR7"/>
</dbReference>
<proteinExistence type="inferred from homology"/>
<feature type="domain" description="Tyr recombinase" evidence="4">
    <location>
        <begin position="193"/>
        <end position="406"/>
    </location>
</feature>
<comment type="similarity">
    <text evidence="1">Belongs to the 'phage' integrase family.</text>
</comment>
<dbReference type="PROSITE" id="PS51898">
    <property type="entry name" value="TYR_RECOMBINASE"/>
    <property type="match status" value="1"/>
</dbReference>
<dbReference type="PANTHER" id="PTHR30349:SF41">
    <property type="entry name" value="INTEGRASE_RECOMBINASE PROTEIN MJ0367-RELATED"/>
    <property type="match status" value="1"/>
</dbReference>
<dbReference type="Pfam" id="PF00589">
    <property type="entry name" value="Phage_integrase"/>
    <property type="match status" value="1"/>
</dbReference>
<name>A0ABY3ZF37_STRRM</name>
<dbReference type="InterPro" id="IPR013762">
    <property type="entry name" value="Integrase-like_cat_sf"/>
</dbReference>
<evidence type="ECO:0000313" key="5">
    <source>
        <dbReference type="EMBL" id="UNZ08749.1"/>
    </source>
</evidence>
<dbReference type="Gene3D" id="1.10.443.10">
    <property type="entry name" value="Intergrase catalytic core"/>
    <property type="match status" value="1"/>
</dbReference>
<dbReference type="EMBL" id="CP094299">
    <property type="protein sequence ID" value="UNZ08749.1"/>
    <property type="molecule type" value="Genomic_DNA"/>
</dbReference>
<protein>
    <submittedName>
        <fullName evidence="5">Tyrosine recombinase XerD</fullName>
    </submittedName>
</protein>
<keyword evidence="6" id="KW-1185">Reference proteome</keyword>
<organism evidence="5 6">
    <name type="scientific">Streptomyces rimosus subsp. rimosus</name>
    <dbReference type="NCBI Taxonomy" id="132474"/>
    <lineage>
        <taxon>Bacteria</taxon>
        <taxon>Bacillati</taxon>
        <taxon>Actinomycetota</taxon>
        <taxon>Actinomycetes</taxon>
        <taxon>Kitasatosporales</taxon>
        <taxon>Streptomycetaceae</taxon>
        <taxon>Streptomyces</taxon>
    </lineage>
</organism>
<evidence type="ECO:0000313" key="6">
    <source>
        <dbReference type="Proteomes" id="UP000829494"/>
    </source>
</evidence>